<feature type="domain" description="TonB-dependent receptor-like beta-barrel" evidence="12">
    <location>
        <begin position="422"/>
        <end position="924"/>
    </location>
</feature>
<keyword evidence="4 8" id="KW-0812">Transmembrane</keyword>
<keyword evidence="5 9" id="KW-0798">TonB box</keyword>
<dbReference type="Gene3D" id="2.60.40.1120">
    <property type="entry name" value="Carboxypeptidase-like, regulatory domain"/>
    <property type="match status" value="1"/>
</dbReference>
<dbReference type="InterPro" id="IPR023996">
    <property type="entry name" value="TonB-dep_OMP_SusC/RagA"/>
</dbReference>
<dbReference type="Gene3D" id="2.40.170.20">
    <property type="entry name" value="TonB-dependent receptor, beta-barrel domain"/>
    <property type="match status" value="1"/>
</dbReference>
<dbReference type="Pfam" id="PF07715">
    <property type="entry name" value="Plug"/>
    <property type="match status" value="1"/>
</dbReference>
<dbReference type="Pfam" id="PF13715">
    <property type="entry name" value="CarbopepD_reg_2"/>
    <property type="match status" value="1"/>
</dbReference>
<evidence type="ECO:0000256" key="7">
    <source>
        <dbReference type="ARBA" id="ARBA00023237"/>
    </source>
</evidence>
<evidence type="ECO:0000256" key="11">
    <source>
        <dbReference type="SAM" id="SignalP"/>
    </source>
</evidence>
<protein>
    <submittedName>
        <fullName evidence="14">TonB-linked outer membrane protein, SusC/RagA family</fullName>
    </submittedName>
</protein>
<evidence type="ECO:0000256" key="4">
    <source>
        <dbReference type="ARBA" id="ARBA00022692"/>
    </source>
</evidence>
<dbReference type="InterPro" id="IPR012910">
    <property type="entry name" value="Plug_dom"/>
</dbReference>
<sequence length="1069" mass="116219">MSAKTTCRVFPSFLLLCVCWLLNVEASGQHIQAGATIQVTGSVADEKGEPMPGVSIRVKGGSLGTVSDNNGKFKLAVPDRSAVLLFTSLGYLAKEEPVGDRTVFTITLQPTANELKDVVVIAYGITSRKAVSNAVAGIGAKEIAGKPIATAAEALVGALPGVNVQQGTGEPGTPPQIKIRGMGSLRAGNSPLYVIDGVPMVNADNFSQLNPADIESIDVLKDAAAAAMYGSRGGNGVVLVTTKRGKPGKVRYSFDAYTGIQQVSKKIDVLNRDQYIDYVKDAFVNGGKPVPPMFNSPEKLADTDWQDLIFKTAPMSNYQLSVSGANENMDYYVSGYYMNQGGILRNTGYERYGVRSNLNVKLNPWMRFGINLSPSFSTTDIRPAAGTVNSGAMNTSFGPNPGLGAPITLARLLPPIFPAYQPNGDYTSIYNFGPYTDPANAQLFNGQTYSPLAVLDLYKDKLKSLRTVSSTYLEIEPIAGLTFRSSLGVEFLFNERKWFIPSTLMNDANPLANLSNPVLSNIRSTMAKGNTYSWTWENTANYRRTLGEGHNLDVIAGYSAQKMTSELISISSRAGTATSLLVEYPTNSTGIDGTPSYSASSLVSVFGRLQYNYKYRYILSAAVRRDGSSRFGRAQRFATFPSISAAWAIQEEPFFRNLISADRVDEFKIRASWGKTGNNNIGDFSWQGYQVVDNAILGPGTGNLAVGYAQGNFLLNNLTWETNIQKNFGLDLGLFRNKLAFTFEWYDRTTKNLLLSKNVPALIGFTNSVLTNVGEIRNRGIELAVSTRNSLGKVKWNSSFNISFNRNKILSLVDGSPIMYDVVSSPGYQNSIRAVVGGSIGDFWGYKQTGVYRNAAEVAAGPVWEAGGSVPGDIKYSDENNDKIINSKDIVKIGTALPKFTYGWQNSFTYGKLDLAVTVQGTYGNDIANATDRYSNTFVGGTNVTTDALNRWRSPEQPGNGWTPRANNPGNASPSSLSQFSTRNLFDGSYLRVRTVTLGYNLTSLIFRKPTQQSARVYATAQNLFTFSKYPGYNPDVNMWGSLDQPRLGVDQGAYPLARTFVIGLNLGF</sequence>
<organism evidence="14 15">
    <name type="scientific">Siphonobacter aquaeclarae</name>
    <dbReference type="NCBI Taxonomy" id="563176"/>
    <lineage>
        <taxon>Bacteria</taxon>
        <taxon>Pseudomonadati</taxon>
        <taxon>Bacteroidota</taxon>
        <taxon>Cytophagia</taxon>
        <taxon>Cytophagales</taxon>
        <taxon>Cytophagaceae</taxon>
        <taxon>Siphonobacter</taxon>
    </lineage>
</organism>
<comment type="similarity">
    <text evidence="8 9">Belongs to the TonB-dependent receptor family.</text>
</comment>
<dbReference type="InterPro" id="IPR008969">
    <property type="entry name" value="CarboxyPept-like_regulatory"/>
</dbReference>
<dbReference type="NCBIfam" id="TIGR04057">
    <property type="entry name" value="SusC_RagA_signa"/>
    <property type="match status" value="1"/>
</dbReference>
<dbReference type="SUPFAM" id="SSF49464">
    <property type="entry name" value="Carboxypeptidase regulatory domain-like"/>
    <property type="match status" value="1"/>
</dbReference>
<keyword evidence="7 8" id="KW-0998">Cell outer membrane</keyword>
<gene>
    <name evidence="14" type="ORF">SAMN04488090_0616</name>
</gene>
<dbReference type="PROSITE" id="PS52016">
    <property type="entry name" value="TONB_DEPENDENT_REC_3"/>
    <property type="match status" value="1"/>
</dbReference>
<feature type="region of interest" description="Disordered" evidence="10">
    <location>
        <begin position="953"/>
        <end position="977"/>
    </location>
</feature>
<dbReference type="GO" id="GO:0009279">
    <property type="term" value="C:cell outer membrane"/>
    <property type="evidence" value="ECO:0007669"/>
    <property type="project" value="UniProtKB-SubCell"/>
</dbReference>
<dbReference type="Pfam" id="PF00593">
    <property type="entry name" value="TonB_dep_Rec_b-barrel"/>
    <property type="match status" value="1"/>
</dbReference>
<dbReference type="EMBL" id="FNGS01000001">
    <property type="protein sequence ID" value="SDL28486.1"/>
    <property type="molecule type" value="Genomic_DNA"/>
</dbReference>
<dbReference type="Proteomes" id="UP000198901">
    <property type="component" value="Unassembled WGS sequence"/>
</dbReference>
<reference evidence="14 15" key="1">
    <citation type="submission" date="2016-10" db="EMBL/GenBank/DDBJ databases">
        <authorList>
            <person name="de Groot N.N."/>
        </authorList>
    </citation>
    <scope>NUCLEOTIDE SEQUENCE [LARGE SCALE GENOMIC DNA]</scope>
    <source>
        <strain evidence="14 15">DSM 21668</strain>
    </source>
</reference>
<evidence type="ECO:0000256" key="8">
    <source>
        <dbReference type="PROSITE-ProRule" id="PRU01360"/>
    </source>
</evidence>
<keyword evidence="3 8" id="KW-1134">Transmembrane beta strand</keyword>
<dbReference type="InterPro" id="IPR000531">
    <property type="entry name" value="Beta-barrel_TonB"/>
</dbReference>
<feature type="domain" description="TonB-dependent receptor plug" evidence="13">
    <location>
        <begin position="129"/>
        <end position="237"/>
    </location>
</feature>
<feature type="chain" id="PRO_5011472653" evidence="11">
    <location>
        <begin position="27"/>
        <end position="1069"/>
    </location>
</feature>
<keyword evidence="2 8" id="KW-0813">Transport</keyword>
<evidence type="ECO:0000313" key="14">
    <source>
        <dbReference type="EMBL" id="SDL28486.1"/>
    </source>
</evidence>
<name>A0A1G9ITV4_9BACT</name>
<dbReference type="InterPro" id="IPR023997">
    <property type="entry name" value="TonB-dep_OMP_SusC/RagA_CS"/>
</dbReference>
<keyword evidence="15" id="KW-1185">Reference proteome</keyword>
<feature type="compositionally biased region" description="Polar residues" evidence="10">
    <location>
        <begin position="965"/>
        <end position="977"/>
    </location>
</feature>
<proteinExistence type="inferred from homology"/>
<feature type="signal peptide" evidence="11">
    <location>
        <begin position="1"/>
        <end position="26"/>
    </location>
</feature>
<evidence type="ECO:0000256" key="5">
    <source>
        <dbReference type="ARBA" id="ARBA00023077"/>
    </source>
</evidence>
<dbReference type="InterPro" id="IPR036942">
    <property type="entry name" value="Beta-barrel_TonB_sf"/>
</dbReference>
<dbReference type="InterPro" id="IPR037066">
    <property type="entry name" value="Plug_dom_sf"/>
</dbReference>
<accession>A0A1G9ITV4</accession>
<dbReference type="RefSeq" id="WP_093197541.1">
    <property type="nucleotide sequence ID" value="NZ_FNGS01000001.1"/>
</dbReference>
<dbReference type="STRING" id="563176.SAMN04488090_0616"/>
<evidence type="ECO:0000313" key="15">
    <source>
        <dbReference type="Proteomes" id="UP000198901"/>
    </source>
</evidence>
<evidence type="ECO:0000256" key="1">
    <source>
        <dbReference type="ARBA" id="ARBA00004571"/>
    </source>
</evidence>
<dbReference type="OrthoDB" id="9768177at2"/>
<evidence type="ECO:0000259" key="12">
    <source>
        <dbReference type="Pfam" id="PF00593"/>
    </source>
</evidence>
<comment type="subcellular location">
    <subcellularLocation>
        <location evidence="1 8">Cell outer membrane</location>
        <topology evidence="1 8">Multi-pass membrane protein</topology>
    </subcellularLocation>
</comment>
<dbReference type="SUPFAM" id="SSF56935">
    <property type="entry name" value="Porins"/>
    <property type="match status" value="1"/>
</dbReference>
<evidence type="ECO:0000256" key="10">
    <source>
        <dbReference type="SAM" id="MobiDB-lite"/>
    </source>
</evidence>
<dbReference type="Gene3D" id="2.170.130.10">
    <property type="entry name" value="TonB-dependent receptor, plug domain"/>
    <property type="match status" value="1"/>
</dbReference>
<dbReference type="AlphaFoldDB" id="A0A1G9ITV4"/>
<keyword evidence="11" id="KW-0732">Signal</keyword>
<keyword evidence="6 8" id="KW-0472">Membrane</keyword>
<evidence type="ECO:0000259" key="13">
    <source>
        <dbReference type="Pfam" id="PF07715"/>
    </source>
</evidence>
<dbReference type="NCBIfam" id="TIGR04056">
    <property type="entry name" value="OMP_RagA_SusC"/>
    <property type="match status" value="1"/>
</dbReference>
<dbReference type="InterPro" id="IPR039426">
    <property type="entry name" value="TonB-dep_rcpt-like"/>
</dbReference>
<evidence type="ECO:0000256" key="9">
    <source>
        <dbReference type="RuleBase" id="RU003357"/>
    </source>
</evidence>
<evidence type="ECO:0000256" key="6">
    <source>
        <dbReference type="ARBA" id="ARBA00023136"/>
    </source>
</evidence>
<evidence type="ECO:0000256" key="2">
    <source>
        <dbReference type="ARBA" id="ARBA00022448"/>
    </source>
</evidence>
<evidence type="ECO:0000256" key="3">
    <source>
        <dbReference type="ARBA" id="ARBA00022452"/>
    </source>
</evidence>